<evidence type="ECO:0000313" key="2">
    <source>
        <dbReference type="Proteomes" id="UP000266861"/>
    </source>
</evidence>
<comment type="caution">
    <text evidence="1">The sequence shown here is derived from an EMBL/GenBank/DDBJ whole genome shotgun (WGS) entry which is preliminary data.</text>
</comment>
<dbReference type="Proteomes" id="UP000266861">
    <property type="component" value="Unassembled WGS sequence"/>
</dbReference>
<protein>
    <submittedName>
        <fullName evidence="1">Uncharacterized protein</fullName>
    </submittedName>
</protein>
<dbReference type="OrthoDB" id="2442580at2759"/>
<keyword evidence="2" id="KW-1185">Reference proteome</keyword>
<sequence>MNFQPLIAELSKMIEVLPYIKCCGKPERSVMLCGNMQGLNDEQVNNWLKNTTDIPFIHVKKVHNSITEDISEFYNKYKDLIMKGPRGTEIQTRSSYYINTKRKFFECSSHPHAIYDDTENDMIHVILPTPGLQSKEDLNINLVDNEIIITARVKIPNVSGLKIIDTIPSRQITGKN</sequence>
<dbReference type="EMBL" id="PQFF01000315">
    <property type="protein sequence ID" value="RHZ61909.1"/>
    <property type="molecule type" value="Genomic_DNA"/>
</dbReference>
<proteinExistence type="predicted"/>
<organism evidence="1 2">
    <name type="scientific">Diversispora epigaea</name>
    <dbReference type="NCBI Taxonomy" id="1348612"/>
    <lineage>
        <taxon>Eukaryota</taxon>
        <taxon>Fungi</taxon>
        <taxon>Fungi incertae sedis</taxon>
        <taxon>Mucoromycota</taxon>
        <taxon>Glomeromycotina</taxon>
        <taxon>Glomeromycetes</taxon>
        <taxon>Diversisporales</taxon>
        <taxon>Diversisporaceae</taxon>
        <taxon>Diversispora</taxon>
    </lineage>
</organism>
<evidence type="ECO:0000313" key="1">
    <source>
        <dbReference type="EMBL" id="RHZ61909.1"/>
    </source>
</evidence>
<dbReference type="AlphaFoldDB" id="A0A397HG94"/>
<reference evidence="1 2" key="1">
    <citation type="submission" date="2018-08" db="EMBL/GenBank/DDBJ databases">
        <title>Genome and evolution of the arbuscular mycorrhizal fungus Diversispora epigaea (formerly Glomus versiforme) and its bacterial endosymbionts.</title>
        <authorList>
            <person name="Sun X."/>
            <person name="Fei Z."/>
            <person name="Harrison M."/>
        </authorList>
    </citation>
    <scope>NUCLEOTIDE SEQUENCE [LARGE SCALE GENOMIC DNA]</scope>
    <source>
        <strain evidence="1 2">IT104</strain>
    </source>
</reference>
<name>A0A397HG94_9GLOM</name>
<gene>
    <name evidence="1" type="ORF">Glove_345g51</name>
</gene>
<accession>A0A397HG94</accession>